<sequence length="655" mass="72504">MVNRRLIERWHAENVHLGNGGLQRRIRLIGAACLVCIIFLIDTFTSLGSAIAVLYVLVLVLAGDFGNRLWTLFWSLVCAALTVASFAYVHGYQGDPQAVLRLLFSLSTNIVTTVLVLRRHADRVILEAQARLLDLTNDAIFLRDRSGKIVFWNRGAQQLYGWSSSEVFGRDAHELLQTRFPGSRDDAEAALIASGHWQGELRVRIKDGREIDVLGRWRLQKDRHGTASTILETNTDISEQKVADRALKVSEHRFRTIFETLAVAIWEHDFRDVKHELDALHRTGVQDIRQYLAQHPEFVQKARRLVRITDVNQTALKLMGVPSKEEFFTHLDEFLPDTDESFAQCLIAIDEGHSTFQSEATVRGRHGKLINVIVVLSFPPNGAGLDRIQGSIVDITERLAIQNTLEQTRRELEQASRAAMIGEISASIAHEVNQPLSAITTSAQAAQRWLAKSPPDIGEAHTALADVVIAAQHADGVVKRVRMLLSKSKTDLGELLLDEVIADTVHLKRAELEAQDIDLSLNLRAVSMVIEGDRILLQQVVSNIVTNAIQAMESVPRDRRSLSIVTEAGDNAVWIRIADSGPGLAPEMAERTFRAFSTTKDTGMGLGLAICRSIVTAHSGSISIVNRDDAEGALVEICLPNTLSPHAADTFEMTA</sequence>
<organism evidence="13 14">
    <name type="scientific">Phyllobacterium sophorae</name>
    <dbReference type="NCBI Taxonomy" id="1520277"/>
    <lineage>
        <taxon>Bacteria</taxon>
        <taxon>Pseudomonadati</taxon>
        <taxon>Pseudomonadota</taxon>
        <taxon>Alphaproteobacteria</taxon>
        <taxon>Hyphomicrobiales</taxon>
        <taxon>Phyllobacteriaceae</taxon>
        <taxon>Phyllobacterium</taxon>
    </lineage>
</organism>
<evidence type="ECO:0000313" key="13">
    <source>
        <dbReference type="EMBL" id="PSH61829.1"/>
    </source>
</evidence>
<dbReference type="GO" id="GO:0000155">
    <property type="term" value="F:phosphorelay sensor kinase activity"/>
    <property type="evidence" value="ECO:0007669"/>
    <property type="project" value="InterPro"/>
</dbReference>
<evidence type="ECO:0000256" key="6">
    <source>
        <dbReference type="ARBA" id="ARBA00022777"/>
    </source>
</evidence>
<dbReference type="SUPFAM" id="SSF47384">
    <property type="entry name" value="Homodimeric domain of signal transducing histidine kinase"/>
    <property type="match status" value="1"/>
</dbReference>
<dbReference type="Pfam" id="PF13426">
    <property type="entry name" value="PAS_9"/>
    <property type="match status" value="1"/>
</dbReference>
<evidence type="ECO:0000256" key="2">
    <source>
        <dbReference type="ARBA" id="ARBA00012438"/>
    </source>
</evidence>
<dbReference type="CDD" id="cd00082">
    <property type="entry name" value="HisKA"/>
    <property type="match status" value="1"/>
</dbReference>
<keyword evidence="9" id="KW-0472">Membrane</keyword>
<dbReference type="Gene3D" id="3.30.565.10">
    <property type="entry name" value="Histidine kinase-like ATPase, C-terminal domain"/>
    <property type="match status" value="1"/>
</dbReference>
<dbReference type="InterPro" id="IPR036890">
    <property type="entry name" value="HATPase_C_sf"/>
</dbReference>
<dbReference type="PROSITE" id="PS50113">
    <property type="entry name" value="PAC"/>
    <property type="match status" value="1"/>
</dbReference>
<dbReference type="Proteomes" id="UP000241764">
    <property type="component" value="Unassembled WGS sequence"/>
</dbReference>
<dbReference type="Pfam" id="PF00989">
    <property type="entry name" value="PAS"/>
    <property type="match status" value="1"/>
</dbReference>
<dbReference type="InterPro" id="IPR000700">
    <property type="entry name" value="PAS-assoc_C"/>
</dbReference>
<dbReference type="InterPro" id="IPR001610">
    <property type="entry name" value="PAC"/>
</dbReference>
<feature type="domain" description="PAC" evidence="12">
    <location>
        <begin position="197"/>
        <end position="249"/>
    </location>
</feature>
<keyword evidence="3" id="KW-0597">Phosphoprotein</keyword>
<dbReference type="PANTHER" id="PTHR43065">
    <property type="entry name" value="SENSOR HISTIDINE KINASE"/>
    <property type="match status" value="1"/>
</dbReference>
<keyword evidence="4" id="KW-0808">Transferase</keyword>
<dbReference type="PANTHER" id="PTHR43065:SF10">
    <property type="entry name" value="PEROXIDE STRESS-ACTIVATED HISTIDINE KINASE MAK3"/>
    <property type="match status" value="1"/>
</dbReference>
<dbReference type="EC" id="2.7.13.3" evidence="2"/>
<evidence type="ECO:0000256" key="7">
    <source>
        <dbReference type="ARBA" id="ARBA00022840"/>
    </source>
</evidence>
<protein>
    <recommendedName>
        <fullName evidence="2">histidine kinase</fullName>
        <ecNumber evidence="2">2.7.13.3</ecNumber>
    </recommendedName>
</protein>
<evidence type="ECO:0000256" key="9">
    <source>
        <dbReference type="SAM" id="Phobius"/>
    </source>
</evidence>
<comment type="caution">
    <text evidence="13">The sequence shown here is derived from an EMBL/GenBank/DDBJ whole genome shotgun (WGS) entry which is preliminary data.</text>
</comment>
<evidence type="ECO:0000256" key="8">
    <source>
        <dbReference type="ARBA" id="ARBA00023012"/>
    </source>
</evidence>
<proteinExistence type="predicted"/>
<dbReference type="SMART" id="SM00388">
    <property type="entry name" value="HisKA"/>
    <property type="match status" value="1"/>
</dbReference>
<feature type="domain" description="PAS" evidence="11">
    <location>
        <begin position="125"/>
        <end position="191"/>
    </location>
</feature>
<evidence type="ECO:0000259" key="11">
    <source>
        <dbReference type="PROSITE" id="PS50112"/>
    </source>
</evidence>
<keyword evidence="9" id="KW-0812">Transmembrane</keyword>
<dbReference type="InterPro" id="IPR003661">
    <property type="entry name" value="HisK_dim/P_dom"/>
</dbReference>
<gene>
    <name evidence="13" type="ORF">CU103_21105</name>
</gene>
<evidence type="ECO:0000256" key="4">
    <source>
        <dbReference type="ARBA" id="ARBA00022679"/>
    </source>
</evidence>
<dbReference type="PROSITE" id="PS50112">
    <property type="entry name" value="PAS"/>
    <property type="match status" value="1"/>
</dbReference>
<dbReference type="SUPFAM" id="SSF55874">
    <property type="entry name" value="ATPase domain of HSP90 chaperone/DNA topoisomerase II/histidine kinase"/>
    <property type="match status" value="1"/>
</dbReference>
<dbReference type="InterPro" id="IPR036097">
    <property type="entry name" value="HisK_dim/P_sf"/>
</dbReference>
<evidence type="ECO:0000256" key="5">
    <source>
        <dbReference type="ARBA" id="ARBA00022741"/>
    </source>
</evidence>
<evidence type="ECO:0000259" key="10">
    <source>
        <dbReference type="PROSITE" id="PS50109"/>
    </source>
</evidence>
<evidence type="ECO:0000256" key="3">
    <source>
        <dbReference type="ARBA" id="ARBA00022553"/>
    </source>
</evidence>
<dbReference type="SMART" id="SM00086">
    <property type="entry name" value="PAC"/>
    <property type="match status" value="2"/>
</dbReference>
<dbReference type="SUPFAM" id="SSF55785">
    <property type="entry name" value="PYP-like sensor domain (PAS domain)"/>
    <property type="match status" value="2"/>
</dbReference>
<keyword evidence="7" id="KW-0067">ATP-binding</keyword>
<dbReference type="AlphaFoldDB" id="A0A2P7B5V5"/>
<dbReference type="CDD" id="cd00130">
    <property type="entry name" value="PAS"/>
    <property type="match status" value="2"/>
</dbReference>
<dbReference type="NCBIfam" id="TIGR00229">
    <property type="entry name" value="sensory_box"/>
    <property type="match status" value="1"/>
</dbReference>
<dbReference type="GO" id="GO:0006355">
    <property type="term" value="P:regulation of DNA-templated transcription"/>
    <property type="evidence" value="ECO:0007669"/>
    <property type="project" value="InterPro"/>
</dbReference>
<dbReference type="InterPro" id="IPR035965">
    <property type="entry name" value="PAS-like_dom_sf"/>
</dbReference>
<keyword evidence="8" id="KW-0902">Two-component regulatory system</keyword>
<comment type="catalytic activity">
    <reaction evidence="1">
        <text>ATP + protein L-histidine = ADP + protein N-phospho-L-histidine.</text>
        <dbReference type="EC" id="2.7.13.3"/>
    </reaction>
</comment>
<evidence type="ECO:0000259" key="12">
    <source>
        <dbReference type="PROSITE" id="PS50113"/>
    </source>
</evidence>
<feature type="transmembrane region" description="Helical" evidence="9">
    <location>
        <begin position="69"/>
        <end position="89"/>
    </location>
</feature>
<name>A0A2P7B5V5_9HYPH</name>
<evidence type="ECO:0000313" key="14">
    <source>
        <dbReference type="Proteomes" id="UP000241764"/>
    </source>
</evidence>
<keyword evidence="14" id="KW-1185">Reference proteome</keyword>
<dbReference type="InterPro" id="IPR005467">
    <property type="entry name" value="His_kinase_dom"/>
</dbReference>
<dbReference type="EMBL" id="PGGM01000011">
    <property type="protein sequence ID" value="PSH61829.1"/>
    <property type="molecule type" value="Genomic_DNA"/>
</dbReference>
<dbReference type="InterPro" id="IPR004358">
    <property type="entry name" value="Sig_transdc_His_kin-like_C"/>
</dbReference>
<dbReference type="Gene3D" id="1.10.287.130">
    <property type="match status" value="1"/>
</dbReference>
<dbReference type="SMART" id="SM00091">
    <property type="entry name" value="PAS"/>
    <property type="match status" value="2"/>
</dbReference>
<dbReference type="InterPro" id="IPR003594">
    <property type="entry name" value="HATPase_dom"/>
</dbReference>
<dbReference type="InterPro" id="IPR013767">
    <property type="entry name" value="PAS_fold"/>
</dbReference>
<feature type="transmembrane region" description="Helical" evidence="9">
    <location>
        <begin position="98"/>
        <end position="117"/>
    </location>
</feature>
<dbReference type="Pfam" id="PF02518">
    <property type="entry name" value="HATPase_c"/>
    <property type="match status" value="1"/>
</dbReference>
<dbReference type="PROSITE" id="PS50109">
    <property type="entry name" value="HIS_KIN"/>
    <property type="match status" value="1"/>
</dbReference>
<keyword evidence="6 13" id="KW-0418">Kinase</keyword>
<keyword evidence="5" id="KW-0547">Nucleotide-binding</keyword>
<accession>A0A2P7B5V5</accession>
<dbReference type="RefSeq" id="WP_106666003.1">
    <property type="nucleotide sequence ID" value="NZ_PGGM01000011.1"/>
</dbReference>
<feature type="transmembrane region" description="Helical" evidence="9">
    <location>
        <begin position="28"/>
        <end position="57"/>
    </location>
</feature>
<dbReference type="PRINTS" id="PR00344">
    <property type="entry name" value="BCTRLSENSOR"/>
</dbReference>
<dbReference type="OrthoDB" id="9795133at2"/>
<dbReference type="GO" id="GO:0005524">
    <property type="term" value="F:ATP binding"/>
    <property type="evidence" value="ECO:0007669"/>
    <property type="project" value="UniProtKB-KW"/>
</dbReference>
<keyword evidence="9" id="KW-1133">Transmembrane helix</keyword>
<dbReference type="InterPro" id="IPR000014">
    <property type="entry name" value="PAS"/>
</dbReference>
<dbReference type="Gene3D" id="3.30.450.20">
    <property type="entry name" value="PAS domain"/>
    <property type="match status" value="2"/>
</dbReference>
<reference evidence="14" key="1">
    <citation type="submission" date="2017-11" db="EMBL/GenBank/DDBJ databases">
        <authorList>
            <person name="Kuznetsova I."/>
            <person name="Sazanova A."/>
            <person name="Chirak E."/>
            <person name="Safronova V."/>
            <person name="Willems A."/>
        </authorList>
    </citation>
    <scope>NUCLEOTIDE SEQUENCE [LARGE SCALE GENOMIC DNA]</scope>
    <source>
        <strain evidence="14">CCBAU 03422</strain>
    </source>
</reference>
<evidence type="ECO:0000256" key="1">
    <source>
        <dbReference type="ARBA" id="ARBA00000085"/>
    </source>
</evidence>
<dbReference type="SMART" id="SM00387">
    <property type="entry name" value="HATPase_c"/>
    <property type="match status" value="1"/>
</dbReference>
<feature type="domain" description="Histidine kinase" evidence="10">
    <location>
        <begin position="427"/>
        <end position="643"/>
    </location>
</feature>